<evidence type="ECO:0000256" key="1">
    <source>
        <dbReference type="SAM" id="Phobius"/>
    </source>
</evidence>
<sequence>MHVVQFVLLFLLLVGSFVVMSYAIGVPGLEAVIFIVGLFMFMASILGAVEIGRRGLRR</sequence>
<accession>A0ABP4JBW1</accession>
<keyword evidence="1" id="KW-1133">Transmembrane helix</keyword>
<feature type="transmembrane region" description="Helical" evidence="1">
    <location>
        <begin position="31"/>
        <end position="49"/>
    </location>
</feature>
<evidence type="ECO:0000313" key="2">
    <source>
        <dbReference type="EMBL" id="GAA1418366.1"/>
    </source>
</evidence>
<reference evidence="3" key="1">
    <citation type="journal article" date="2019" name="Int. J. Syst. Evol. Microbiol.">
        <title>The Global Catalogue of Microorganisms (GCM) 10K type strain sequencing project: providing services to taxonomists for standard genome sequencing and annotation.</title>
        <authorList>
            <consortium name="The Broad Institute Genomics Platform"/>
            <consortium name="The Broad Institute Genome Sequencing Center for Infectious Disease"/>
            <person name="Wu L."/>
            <person name="Ma J."/>
        </authorList>
    </citation>
    <scope>NUCLEOTIDE SEQUENCE [LARGE SCALE GENOMIC DNA]</scope>
    <source>
        <strain evidence="3">JCM 12398</strain>
    </source>
</reference>
<dbReference type="RefSeq" id="WP_343916824.1">
    <property type="nucleotide sequence ID" value="NZ_BAAAKK010000001.1"/>
</dbReference>
<keyword evidence="3" id="KW-1185">Reference proteome</keyword>
<dbReference type="EMBL" id="BAAAKK010000001">
    <property type="protein sequence ID" value="GAA1418366.1"/>
    <property type="molecule type" value="Genomic_DNA"/>
</dbReference>
<comment type="caution">
    <text evidence="2">The sequence shown here is derived from an EMBL/GenBank/DDBJ whole genome shotgun (WGS) entry which is preliminary data.</text>
</comment>
<evidence type="ECO:0000313" key="3">
    <source>
        <dbReference type="Proteomes" id="UP001501266"/>
    </source>
</evidence>
<protein>
    <submittedName>
        <fullName evidence="2">Uncharacterized protein</fullName>
    </submittedName>
</protein>
<name>A0ABP4JBW1_9MICO</name>
<keyword evidence="1" id="KW-0812">Transmembrane</keyword>
<dbReference type="Proteomes" id="UP001501266">
    <property type="component" value="Unassembled WGS sequence"/>
</dbReference>
<gene>
    <name evidence="2" type="ORF">GCM10009640_04100</name>
</gene>
<proteinExistence type="predicted"/>
<organism evidence="2 3">
    <name type="scientific">Agrococcus citreus</name>
    <dbReference type="NCBI Taxonomy" id="84643"/>
    <lineage>
        <taxon>Bacteria</taxon>
        <taxon>Bacillati</taxon>
        <taxon>Actinomycetota</taxon>
        <taxon>Actinomycetes</taxon>
        <taxon>Micrococcales</taxon>
        <taxon>Microbacteriaceae</taxon>
        <taxon>Agrococcus</taxon>
    </lineage>
</organism>
<keyword evidence="1" id="KW-0472">Membrane</keyword>